<organism evidence="10 11">
    <name type="scientific">Megalops atlanticus</name>
    <name type="common">Tarpon</name>
    <name type="synonym">Clupea gigantea</name>
    <dbReference type="NCBI Taxonomy" id="7932"/>
    <lineage>
        <taxon>Eukaryota</taxon>
        <taxon>Metazoa</taxon>
        <taxon>Chordata</taxon>
        <taxon>Craniata</taxon>
        <taxon>Vertebrata</taxon>
        <taxon>Euteleostomi</taxon>
        <taxon>Actinopterygii</taxon>
        <taxon>Neopterygii</taxon>
        <taxon>Teleostei</taxon>
        <taxon>Elopiformes</taxon>
        <taxon>Megalopidae</taxon>
        <taxon>Megalops</taxon>
    </lineage>
</organism>
<evidence type="ECO:0000256" key="6">
    <source>
        <dbReference type="ARBA" id="ARBA00040995"/>
    </source>
</evidence>
<evidence type="ECO:0000313" key="11">
    <source>
        <dbReference type="Proteomes" id="UP001046870"/>
    </source>
</evidence>
<reference evidence="10" key="1">
    <citation type="submission" date="2021-01" db="EMBL/GenBank/DDBJ databases">
        <authorList>
            <person name="Zahm M."/>
            <person name="Roques C."/>
            <person name="Cabau C."/>
            <person name="Klopp C."/>
            <person name="Donnadieu C."/>
            <person name="Jouanno E."/>
            <person name="Lampietro C."/>
            <person name="Louis A."/>
            <person name="Herpin A."/>
            <person name="Echchiki A."/>
            <person name="Berthelot C."/>
            <person name="Parey E."/>
            <person name="Roest-Crollius H."/>
            <person name="Braasch I."/>
            <person name="Postlethwait J."/>
            <person name="Bobe J."/>
            <person name="Montfort J."/>
            <person name="Bouchez O."/>
            <person name="Begum T."/>
            <person name="Mejri S."/>
            <person name="Adams A."/>
            <person name="Chen W.-J."/>
            <person name="Guiguen Y."/>
        </authorList>
    </citation>
    <scope>NUCLEOTIDE SEQUENCE</scope>
    <source>
        <strain evidence="10">YG-15Mar2019-1</strain>
        <tissue evidence="10">Brain</tissue>
    </source>
</reference>
<feature type="region of interest" description="Disordered" evidence="7">
    <location>
        <begin position="142"/>
        <end position="168"/>
    </location>
</feature>
<dbReference type="PROSITE" id="PS51782">
    <property type="entry name" value="LYSM"/>
    <property type="match status" value="1"/>
</dbReference>
<evidence type="ECO:0000256" key="5">
    <source>
        <dbReference type="ARBA" id="ARBA00023180"/>
    </source>
</evidence>
<dbReference type="InterPro" id="IPR045030">
    <property type="entry name" value="LYSM1-4"/>
</dbReference>
<dbReference type="Gene3D" id="3.10.350.10">
    <property type="entry name" value="LysM domain"/>
    <property type="match status" value="1"/>
</dbReference>
<dbReference type="CDD" id="cd00118">
    <property type="entry name" value="LysM"/>
    <property type="match status" value="1"/>
</dbReference>
<evidence type="ECO:0000313" key="10">
    <source>
        <dbReference type="EMBL" id="KAG7468193.1"/>
    </source>
</evidence>
<evidence type="ECO:0000256" key="1">
    <source>
        <dbReference type="ARBA" id="ARBA00004167"/>
    </source>
</evidence>
<feature type="domain" description="LysM" evidence="9">
    <location>
        <begin position="87"/>
        <end position="131"/>
    </location>
</feature>
<feature type="compositionally biased region" description="Low complexity" evidence="7">
    <location>
        <begin position="259"/>
        <end position="276"/>
    </location>
</feature>
<dbReference type="PANTHER" id="PTHR20932">
    <property type="entry name" value="LYSM AND PUTATIVE PEPTIDOGLYCAN-BINDING DOMAIN-CONTAINING PROTEIN"/>
    <property type="match status" value="1"/>
</dbReference>
<name>A0A9D3PTE1_MEGAT</name>
<keyword evidence="11" id="KW-1185">Reference proteome</keyword>
<accession>A0A9D3PTE1</accession>
<comment type="subcellular location">
    <subcellularLocation>
        <location evidence="1">Membrane</location>
        <topology evidence="1">Single-pass membrane protein</topology>
    </subcellularLocation>
</comment>
<gene>
    <name evidence="10" type="ORF">MATL_G00140280</name>
</gene>
<evidence type="ECO:0000256" key="3">
    <source>
        <dbReference type="ARBA" id="ARBA00022989"/>
    </source>
</evidence>
<dbReference type="AlphaFoldDB" id="A0A9D3PTE1"/>
<dbReference type="PANTHER" id="PTHR20932:SF7">
    <property type="entry name" value="AND PUTATIVE PEPTIDOGLYCAN-BINDING DOMAIN-CONTAINING PROTEIN 4-RELATED"/>
    <property type="match status" value="1"/>
</dbReference>
<keyword evidence="2 8" id="KW-0812">Transmembrane</keyword>
<dbReference type="Pfam" id="PF01476">
    <property type="entry name" value="LysM"/>
    <property type="match status" value="1"/>
</dbReference>
<dbReference type="SMART" id="SM00257">
    <property type="entry name" value="LysM"/>
    <property type="match status" value="1"/>
</dbReference>
<evidence type="ECO:0000256" key="8">
    <source>
        <dbReference type="SAM" id="Phobius"/>
    </source>
</evidence>
<feature type="region of interest" description="Disordered" evidence="7">
    <location>
        <begin position="259"/>
        <end position="292"/>
    </location>
</feature>
<sequence>MGRAASRPAGAVMRRVEVALRSFQAPVNVQASAGGRVYLFQDRADGLMGSSSEEEEEEEELLVRDVRPRGRERARPERERAGDVLLLERDIAHGDNLNKLALQYGCKVADIKRVNNLIREQDLYALKSIRIPVKRHGLLTEANGELREPQPLTQLQPAHSSAPEPRPQEYSDFLREVDRDIERLIQTGTAPEEGASANGLEGTLRTRGGQIGASYGADWGIRWWNAVAVMLLIGVILPLFYVVYYKTQDSGTTALNHNMTNTSLSTSNSTGTYLSTASPRESLSPIVGKPPR</sequence>
<dbReference type="GO" id="GO:0016020">
    <property type="term" value="C:membrane"/>
    <property type="evidence" value="ECO:0007669"/>
    <property type="project" value="UniProtKB-SubCell"/>
</dbReference>
<comment type="caution">
    <text evidence="10">The sequence shown here is derived from an EMBL/GenBank/DDBJ whole genome shotgun (WGS) entry which is preliminary data.</text>
</comment>
<dbReference type="EMBL" id="JAFDVH010000011">
    <property type="protein sequence ID" value="KAG7468193.1"/>
    <property type="molecule type" value="Genomic_DNA"/>
</dbReference>
<keyword evidence="3 8" id="KW-1133">Transmembrane helix</keyword>
<evidence type="ECO:0000256" key="4">
    <source>
        <dbReference type="ARBA" id="ARBA00023136"/>
    </source>
</evidence>
<feature type="transmembrane region" description="Helical" evidence="8">
    <location>
        <begin position="223"/>
        <end position="244"/>
    </location>
</feature>
<dbReference type="InterPro" id="IPR018392">
    <property type="entry name" value="LysM"/>
</dbReference>
<dbReference type="Proteomes" id="UP001046870">
    <property type="component" value="Chromosome 11"/>
</dbReference>
<keyword evidence="5" id="KW-0325">Glycoprotein</keyword>
<proteinExistence type="predicted"/>
<evidence type="ECO:0000256" key="2">
    <source>
        <dbReference type="ARBA" id="ARBA00022692"/>
    </source>
</evidence>
<dbReference type="OrthoDB" id="538216at2759"/>
<keyword evidence="4 8" id="KW-0472">Membrane</keyword>
<dbReference type="InterPro" id="IPR036779">
    <property type="entry name" value="LysM_dom_sf"/>
</dbReference>
<protein>
    <recommendedName>
        <fullName evidence="6">LysM and putative peptidoglycan-binding domain-containing protein 4</fullName>
    </recommendedName>
</protein>
<evidence type="ECO:0000259" key="9">
    <source>
        <dbReference type="PROSITE" id="PS51782"/>
    </source>
</evidence>
<evidence type="ECO:0000256" key="7">
    <source>
        <dbReference type="SAM" id="MobiDB-lite"/>
    </source>
</evidence>